<dbReference type="GO" id="GO:0016020">
    <property type="term" value="C:membrane"/>
    <property type="evidence" value="ECO:0007669"/>
    <property type="project" value="UniProtKB-SubCell"/>
</dbReference>
<evidence type="ECO:0000256" key="6">
    <source>
        <dbReference type="SAM" id="Phobius"/>
    </source>
</evidence>
<comment type="caution">
    <text evidence="7">The sequence shown here is derived from an EMBL/GenBank/DDBJ whole genome shotgun (WGS) entry which is preliminary data.</text>
</comment>
<evidence type="ECO:0000313" key="8">
    <source>
        <dbReference type="Proteomes" id="UP000469871"/>
    </source>
</evidence>
<keyword evidence="3 6" id="KW-1133">Transmembrane helix</keyword>
<dbReference type="AlphaFoldDB" id="A0A7V7Y105"/>
<dbReference type="NCBIfam" id="TIGR01593">
    <property type="entry name" value="holin_tox_secr"/>
    <property type="match status" value="1"/>
</dbReference>
<organism evidence="7 8">
    <name type="scientific">Enterococcus faecium</name>
    <name type="common">Streptococcus faecium</name>
    <dbReference type="NCBI Taxonomy" id="1352"/>
    <lineage>
        <taxon>Bacteria</taxon>
        <taxon>Bacillati</taxon>
        <taxon>Bacillota</taxon>
        <taxon>Bacilli</taxon>
        <taxon>Lactobacillales</taxon>
        <taxon>Enterococcaceae</taxon>
        <taxon>Enterococcus</taxon>
    </lineage>
</organism>
<dbReference type="EMBL" id="WEFP01000011">
    <property type="protein sequence ID" value="KAB7572242.1"/>
    <property type="molecule type" value="Genomic_DNA"/>
</dbReference>
<protein>
    <submittedName>
        <fullName evidence="7">Phage holin family protein</fullName>
    </submittedName>
</protein>
<feature type="transmembrane region" description="Helical" evidence="6">
    <location>
        <begin position="57"/>
        <end position="77"/>
    </location>
</feature>
<sequence length="129" mass="14099">MTGVIGGTIVGLLGGMDNILHVLIFLVGVDFLTGLAKAWKLKEISSEIGFEGLLKKVLIFVVIAVAVDVQKIVGNSIPLREIVIMFYVANEGISFLENISVFLPLPDKLKEVFQQIRNDTENKDRGGTK</sequence>
<evidence type="ECO:0000256" key="3">
    <source>
        <dbReference type="ARBA" id="ARBA00022989"/>
    </source>
</evidence>
<dbReference type="Proteomes" id="UP000469871">
    <property type="component" value="Unassembled WGS sequence"/>
</dbReference>
<evidence type="ECO:0000313" key="7">
    <source>
        <dbReference type="EMBL" id="KAB7572242.1"/>
    </source>
</evidence>
<reference evidence="7 8" key="1">
    <citation type="submission" date="2019-10" db="EMBL/GenBank/DDBJ databases">
        <title>Evolutionary dynamics of vancomycin-resistant Enterococcus faecium during gastrointestinal tract colonization and bloodstream infection in immunocompromised pediatric patients.</title>
        <authorList>
            <person name="Chilambi G.S."/>
            <person name="Nordstrom H.R."/>
            <person name="Evans D.R."/>
            <person name="Ferrolino J."/>
            <person name="Hayden R.T."/>
            <person name="Maron G.M."/>
            <person name="Vo A.N."/>
            <person name="Gilmore M.S."/>
            <person name="Wolf J."/>
            <person name="Rosch J.W."/>
            <person name="Van Tyne D."/>
        </authorList>
    </citation>
    <scope>NUCLEOTIDE SEQUENCE [LARGE SCALE GENOMIC DNA]</scope>
    <source>
        <strain evidence="7 8">VRECG27</strain>
    </source>
</reference>
<dbReference type="InterPro" id="IPR006480">
    <property type="entry name" value="Phage_holin_4_1"/>
</dbReference>
<evidence type="ECO:0000256" key="1">
    <source>
        <dbReference type="ARBA" id="ARBA00004141"/>
    </source>
</evidence>
<accession>A0A7V7Y105</accession>
<proteinExistence type="inferred from homology"/>
<comment type="similarity">
    <text evidence="5">Belongs to the bacteriophage holin family. Cp-1 holin subfamily.</text>
</comment>
<dbReference type="Pfam" id="PF05105">
    <property type="entry name" value="Phage_holin_4_1"/>
    <property type="match status" value="1"/>
</dbReference>
<evidence type="ECO:0000256" key="4">
    <source>
        <dbReference type="ARBA" id="ARBA00023136"/>
    </source>
</evidence>
<keyword evidence="4 6" id="KW-0472">Membrane</keyword>
<keyword evidence="2 6" id="KW-0812">Transmembrane</keyword>
<evidence type="ECO:0000256" key="5">
    <source>
        <dbReference type="ARBA" id="ARBA00023600"/>
    </source>
</evidence>
<evidence type="ECO:0000256" key="2">
    <source>
        <dbReference type="ARBA" id="ARBA00022692"/>
    </source>
</evidence>
<gene>
    <name evidence="7" type="ORF">GBM73_17370</name>
</gene>
<comment type="subcellular location">
    <subcellularLocation>
        <location evidence="1">Membrane</location>
        <topology evidence="1">Multi-pass membrane protein</topology>
    </subcellularLocation>
</comment>
<name>A0A7V7Y105_ENTFC</name>